<dbReference type="InterPro" id="IPR013785">
    <property type="entry name" value="Aldolase_TIM"/>
</dbReference>
<dbReference type="EC" id="2.5.1.54" evidence="3"/>
<dbReference type="NCBIfam" id="NF006421">
    <property type="entry name" value="PRK08673.1"/>
    <property type="match status" value="1"/>
</dbReference>
<dbReference type="EMBL" id="JBHLUH010000060">
    <property type="protein sequence ID" value="MFC0531496.1"/>
    <property type="molecule type" value="Genomic_DNA"/>
</dbReference>
<evidence type="ECO:0000259" key="2">
    <source>
        <dbReference type="Pfam" id="PF00793"/>
    </source>
</evidence>
<evidence type="ECO:0000313" key="3">
    <source>
        <dbReference type="EMBL" id="MFC0531496.1"/>
    </source>
</evidence>
<name>A0ABV6MA39_9ACTN</name>
<comment type="caution">
    <text evidence="3">The sequence shown here is derived from an EMBL/GenBank/DDBJ whole genome shotgun (WGS) entry which is preliminary data.</text>
</comment>
<keyword evidence="1 3" id="KW-0808">Transferase</keyword>
<dbReference type="InterPro" id="IPR052899">
    <property type="entry name" value="Class-I_DAHP_synthase"/>
</dbReference>
<dbReference type="PANTHER" id="PTHR43018">
    <property type="entry name" value="PHOSPHO-2-DEHYDRO-3-DEOXYHEPTONATE ALDOLASE"/>
    <property type="match status" value="1"/>
</dbReference>
<reference evidence="3 4" key="1">
    <citation type="submission" date="2024-09" db="EMBL/GenBank/DDBJ databases">
        <authorList>
            <person name="Sun Q."/>
            <person name="Mori K."/>
        </authorList>
    </citation>
    <scope>NUCLEOTIDE SEQUENCE [LARGE SCALE GENOMIC DNA]</scope>
    <source>
        <strain evidence="3 4">TBRC 3947</strain>
    </source>
</reference>
<keyword evidence="4" id="KW-1185">Reference proteome</keyword>
<evidence type="ECO:0000256" key="1">
    <source>
        <dbReference type="ARBA" id="ARBA00022679"/>
    </source>
</evidence>
<dbReference type="InterPro" id="IPR006218">
    <property type="entry name" value="DAHP1/KDSA"/>
</dbReference>
<evidence type="ECO:0000313" key="4">
    <source>
        <dbReference type="Proteomes" id="UP001589867"/>
    </source>
</evidence>
<dbReference type="Pfam" id="PF00793">
    <property type="entry name" value="DAHP_synth_1"/>
    <property type="match status" value="1"/>
</dbReference>
<gene>
    <name evidence="3" type="primary">aroF</name>
    <name evidence="3" type="ORF">ACFFIA_28010</name>
</gene>
<organism evidence="3 4">
    <name type="scientific">Phytohabitans kaempferiae</name>
    <dbReference type="NCBI Taxonomy" id="1620943"/>
    <lineage>
        <taxon>Bacteria</taxon>
        <taxon>Bacillati</taxon>
        <taxon>Actinomycetota</taxon>
        <taxon>Actinomycetes</taxon>
        <taxon>Micromonosporales</taxon>
        <taxon>Micromonosporaceae</taxon>
    </lineage>
</organism>
<dbReference type="InterPro" id="IPR006268">
    <property type="entry name" value="DAHP_syn_2"/>
</dbReference>
<proteinExistence type="predicted"/>
<sequence length="350" mass="37156">MTELVAISHPDVPQGEMNALVDEAAAAGYTVALHRAGRRFLVFARPGYAAPPGSDFFRSKAYISDVISGNSAHPLGDRTRYPHGSTVQVGGIRFGGGQSVIIAGPCSAETPEVLLETAAKVRESGASMLRVGVFKPRTSPYTFQGLGAAAFEALIEARSRYGLPIVSEITSVSQLDALLSTVDMLQVGARNMQNYPLLSALGTCDRPVLLKRGLAATVDEWLSAAEYLLAGGNEQVVLCERGIRTYERSTRFTLDLGVVPVLKGRTHLPVIVDPSHGTGRADLIHPMSRAAIAAGADGVIVEVHPRPAQALSDGFQSLDLPGFKQLVTELEPVAQAVGRPLHAYSDLQPV</sequence>
<dbReference type="GO" id="GO:0003849">
    <property type="term" value="F:3-deoxy-7-phosphoheptulonate synthase activity"/>
    <property type="evidence" value="ECO:0007669"/>
    <property type="project" value="UniProtKB-EC"/>
</dbReference>
<dbReference type="Gene3D" id="3.20.20.70">
    <property type="entry name" value="Aldolase class I"/>
    <property type="match status" value="1"/>
</dbReference>
<protein>
    <submittedName>
        <fullName evidence="3">3-deoxy-7-phosphoheptulonate synthase</fullName>
        <ecNumber evidence="3">2.5.1.54</ecNumber>
    </submittedName>
</protein>
<accession>A0ABV6MA39</accession>
<dbReference type="PANTHER" id="PTHR43018:SF1">
    <property type="entry name" value="PROTEIN AROA(G)"/>
    <property type="match status" value="1"/>
</dbReference>
<dbReference type="Proteomes" id="UP001589867">
    <property type="component" value="Unassembled WGS sequence"/>
</dbReference>
<dbReference type="SUPFAM" id="SSF51569">
    <property type="entry name" value="Aldolase"/>
    <property type="match status" value="1"/>
</dbReference>
<feature type="domain" description="DAHP synthetase I/KDSA" evidence="2">
    <location>
        <begin position="91"/>
        <end position="330"/>
    </location>
</feature>
<dbReference type="RefSeq" id="WP_377256012.1">
    <property type="nucleotide sequence ID" value="NZ_JBHLUH010000060.1"/>
</dbReference>
<dbReference type="NCBIfam" id="TIGR01361">
    <property type="entry name" value="DAHP_synth_Bsub"/>
    <property type="match status" value="1"/>
</dbReference>
<dbReference type="NCBIfam" id="NF009239">
    <property type="entry name" value="PRK12595.1"/>
    <property type="match status" value="1"/>
</dbReference>